<evidence type="ECO:0000256" key="4">
    <source>
        <dbReference type="ARBA" id="ARBA00022448"/>
    </source>
</evidence>
<keyword evidence="10 12" id="KW-0472">Membrane</keyword>
<dbReference type="AlphaFoldDB" id="A0A0A0IG73"/>
<dbReference type="Pfam" id="PF01554">
    <property type="entry name" value="MatE"/>
    <property type="match status" value="2"/>
</dbReference>
<dbReference type="GO" id="GO:0006811">
    <property type="term" value="P:monoatomic ion transport"/>
    <property type="evidence" value="ECO:0007669"/>
    <property type="project" value="UniProtKB-KW"/>
</dbReference>
<gene>
    <name evidence="13" type="ORF">Z955_05295</name>
</gene>
<feature type="transmembrane region" description="Helical" evidence="12">
    <location>
        <begin position="312"/>
        <end position="334"/>
    </location>
</feature>
<evidence type="ECO:0000256" key="10">
    <source>
        <dbReference type="ARBA" id="ARBA00023136"/>
    </source>
</evidence>
<evidence type="ECO:0000256" key="5">
    <source>
        <dbReference type="ARBA" id="ARBA00022449"/>
    </source>
</evidence>
<dbReference type="GO" id="GO:0015297">
    <property type="term" value="F:antiporter activity"/>
    <property type="evidence" value="ECO:0007669"/>
    <property type="project" value="UniProtKB-KW"/>
</dbReference>
<feature type="transmembrane region" description="Helical" evidence="12">
    <location>
        <begin position="191"/>
        <end position="215"/>
    </location>
</feature>
<evidence type="ECO:0000256" key="3">
    <source>
        <dbReference type="ARBA" id="ARBA00020268"/>
    </source>
</evidence>
<evidence type="ECO:0000256" key="8">
    <source>
        <dbReference type="ARBA" id="ARBA00022989"/>
    </source>
</evidence>
<keyword evidence="9" id="KW-0406">Ion transport</keyword>
<evidence type="ECO:0000313" key="14">
    <source>
        <dbReference type="Proteomes" id="UP000030014"/>
    </source>
</evidence>
<dbReference type="CDD" id="cd13137">
    <property type="entry name" value="MATE_NorM_like"/>
    <property type="match status" value="1"/>
</dbReference>
<evidence type="ECO:0000256" key="2">
    <source>
        <dbReference type="ARBA" id="ARBA00004651"/>
    </source>
</evidence>
<name>A0A0A0IG73_CLOBO</name>
<feature type="transmembrane region" description="Helical" evidence="12">
    <location>
        <begin position="160"/>
        <end position="185"/>
    </location>
</feature>
<evidence type="ECO:0000256" key="11">
    <source>
        <dbReference type="ARBA" id="ARBA00031636"/>
    </source>
</evidence>
<comment type="function">
    <text evidence="1">Multidrug efflux pump.</text>
</comment>
<feature type="transmembrane region" description="Helical" evidence="12">
    <location>
        <begin position="12"/>
        <end position="33"/>
    </location>
</feature>
<dbReference type="PIRSF" id="PIRSF006603">
    <property type="entry name" value="DinF"/>
    <property type="match status" value="1"/>
</dbReference>
<feature type="transmembrane region" description="Helical" evidence="12">
    <location>
        <begin position="53"/>
        <end position="74"/>
    </location>
</feature>
<organism evidence="13 14">
    <name type="scientific">Clostridium botulinum C/D str. DC5</name>
    <dbReference type="NCBI Taxonomy" id="1443128"/>
    <lineage>
        <taxon>Bacteria</taxon>
        <taxon>Bacillati</taxon>
        <taxon>Bacillota</taxon>
        <taxon>Clostridia</taxon>
        <taxon>Eubacteriales</taxon>
        <taxon>Clostridiaceae</taxon>
        <taxon>Clostridium</taxon>
    </lineage>
</organism>
<keyword evidence="8 12" id="KW-1133">Transmembrane helix</keyword>
<feature type="transmembrane region" description="Helical" evidence="12">
    <location>
        <begin position="86"/>
        <end position="111"/>
    </location>
</feature>
<dbReference type="PANTHER" id="PTHR43298:SF4">
    <property type="entry name" value="DRUG_SODIUM ANTIPORTER"/>
    <property type="match status" value="1"/>
</dbReference>
<dbReference type="GO" id="GO:0042910">
    <property type="term" value="F:xenobiotic transmembrane transporter activity"/>
    <property type="evidence" value="ECO:0007669"/>
    <property type="project" value="InterPro"/>
</dbReference>
<evidence type="ECO:0000256" key="7">
    <source>
        <dbReference type="ARBA" id="ARBA00022692"/>
    </source>
</evidence>
<feature type="transmembrane region" description="Helical" evidence="12">
    <location>
        <begin position="417"/>
        <end position="439"/>
    </location>
</feature>
<dbReference type="RefSeq" id="WP_039259358.1">
    <property type="nucleotide sequence ID" value="NZ_JDRY01000026.1"/>
</dbReference>
<dbReference type="NCBIfam" id="TIGR00797">
    <property type="entry name" value="matE"/>
    <property type="match status" value="1"/>
</dbReference>
<evidence type="ECO:0000256" key="12">
    <source>
        <dbReference type="SAM" id="Phobius"/>
    </source>
</evidence>
<feature type="transmembrane region" description="Helical" evidence="12">
    <location>
        <begin position="282"/>
        <end position="300"/>
    </location>
</feature>
<feature type="transmembrane region" description="Helical" evidence="12">
    <location>
        <begin position="354"/>
        <end position="377"/>
    </location>
</feature>
<dbReference type="Proteomes" id="UP000030014">
    <property type="component" value="Unassembled WGS sequence"/>
</dbReference>
<keyword evidence="5" id="KW-0050">Antiport</keyword>
<proteinExistence type="predicted"/>
<evidence type="ECO:0000313" key="13">
    <source>
        <dbReference type="EMBL" id="KGM99992.1"/>
    </source>
</evidence>
<accession>A0A0A0IG73</accession>
<keyword evidence="4" id="KW-0813">Transport</keyword>
<dbReference type="InterPro" id="IPR002528">
    <property type="entry name" value="MATE_fam"/>
</dbReference>
<keyword evidence="6" id="KW-1003">Cell membrane</keyword>
<feature type="transmembrane region" description="Helical" evidence="12">
    <location>
        <begin position="256"/>
        <end position="276"/>
    </location>
</feature>
<comment type="subcellular location">
    <subcellularLocation>
        <location evidence="2">Cell membrane</location>
        <topology evidence="2">Multi-pass membrane protein</topology>
    </subcellularLocation>
</comment>
<evidence type="ECO:0000256" key="6">
    <source>
        <dbReference type="ARBA" id="ARBA00022475"/>
    </source>
</evidence>
<feature type="transmembrane region" description="Helical" evidence="12">
    <location>
        <begin position="389"/>
        <end position="411"/>
    </location>
</feature>
<comment type="caution">
    <text evidence="13">The sequence shown here is derived from an EMBL/GenBank/DDBJ whole genome shotgun (WGS) entry which is preliminary data.</text>
</comment>
<dbReference type="PANTHER" id="PTHR43298">
    <property type="entry name" value="MULTIDRUG RESISTANCE PROTEIN NORM-RELATED"/>
    <property type="match status" value="1"/>
</dbReference>
<reference evidence="13 14" key="1">
    <citation type="submission" date="2014-01" db="EMBL/GenBank/DDBJ databases">
        <title>Plasmidome dynamics in the species complex Clostridium novyi sensu lato converts strains of independent lineages into distinctly different pathogens.</title>
        <authorList>
            <person name="Skarin H."/>
            <person name="Segerman B."/>
        </authorList>
    </citation>
    <scope>NUCLEOTIDE SEQUENCE [LARGE SCALE GENOMIC DNA]</scope>
    <source>
        <strain evidence="13 14">DC5</strain>
    </source>
</reference>
<feature type="transmembrane region" description="Helical" evidence="12">
    <location>
        <begin position="131"/>
        <end position="153"/>
    </location>
</feature>
<dbReference type="EMBL" id="JDRY01000026">
    <property type="protein sequence ID" value="KGM99992.1"/>
    <property type="molecule type" value="Genomic_DNA"/>
</dbReference>
<evidence type="ECO:0000256" key="9">
    <source>
        <dbReference type="ARBA" id="ARBA00023065"/>
    </source>
</evidence>
<dbReference type="InterPro" id="IPR050222">
    <property type="entry name" value="MATE_MdtK"/>
</dbReference>
<evidence type="ECO:0000256" key="1">
    <source>
        <dbReference type="ARBA" id="ARBA00003408"/>
    </source>
</evidence>
<sequence>MLNKYIIKEVLCISFPVVCEMLVFTLTSVFSLMMVGNFGGNEAVAAVGLGNGIIFTFADILVSEGICIGIAPFVAKNMGARKYKIVEEYATIGFFLGVLISLLTSYLIFTFAKKILILLGAKGNILISSCMFTKITAIAIFFYMITNVIYAILRAIGNTYGPFVISSITALIKLILDVILIFGLIISPLGILGAAISSVISQIIGFLIALFYILFKSKVKLRIKYLFSLNIEKIKELLYLSIPSGLEEGTYSIGKLLGNYIIMYTGIVSFAAHQITNSIYCVSDMIGFAFTTATTSLVGIKRGARRYTEANAYVHNANFCAVFIMVILASIFFIMPKTIVSLFIGSEEKKVIMVASKCLIISAMSLPTLSIFAVYSGALKGMGDTKSSFIISLISSWVVALPLTFYVIRILKLPVIYAWYINVLQSFVEAVLVIIWYNYTRKTT</sequence>
<dbReference type="GO" id="GO:0005886">
    <property type="term" value="C:plasma membrane"/>
    <property type="evidence" value="ECO:0007669"/>
    <property type="project" value="UniProtKB-SubCell"/>
</dbReference>
<keyword evidence="7 12" id="KW-0812">Transmembrane</keyword>
<dbReference type="InterPro" id="IPR048279">
    <property type="entry name" value="MdtK-like"/>
</dbReference>
<protein>
    <recommendedName>
        <fullName evidence="3">Probable multidrug resistance protein NorM</fullName>
    </recommendedName>
    <alternativeName>
        <fullName evidence="11">Multidrug-efflux transporter</fullName>
    </alternativeName>
</protein>